<dbReference type="PANTHER" id="PTHR43179">
    <property type="entry name" value="RHAMNOSYLTRANSFERASE WBBL"/>
    <property type="match status" value="1"/>
</dbReference>
<dbReference type="SUPFAM" id="SSF53448">
    <property type="entry name" value="Nucleotide-diphospho-sugar transferases"/>
    <property type="match status" value="1"/>
</dbReference>
<dbReference type="InterPro" id="IPR029044">
    <property type="entry name" value="Nucleotide-diphossugar_trans"/>
</dbReference>
<protein>
    <submittedName>
        <fullName evidence="2">GT2 family glycosyltransferase</fullName>
    </submittedName>
</protein>
<dbReference type="Gene3D" id="3.90.550.10">
    <property type="entry name" value="Spore Coat Polysaccharide Biosynthesis Protein SpsA, Chain A"/>
    <property type="match status" value="1"/>
</dbReference>
<dbReference type="Proteomes" id="UP000248790">
    <property type="component" value="Unassembled WGS sequence"/>
</dbReference>
<keyword evidence="2" id="KW-0808">Transferase</keyword>
<accession>A0A327WXP3</accession>
<evidence type="ECO:0000313" key="3">
    <source>
        <dbReference type="Proteomes" id="UP000248790"/>
    </source>
</evidence>
<dbReference type="Pfam" id="PF00535">
    <property type="entry name" value="Glycos_transf_2"/>
    <property type="match status" value="1"/>
</dbReference>
<reference evidence="2 3" key="1">
    <citation type="submission" date="2018-06" db="EMBL/GenBank/DDBJ databases">
        <title>Genomic Encyclopedia of Archaeal and Bacterial Type Strains, Phase II (KMG-II): from individual species to whole genera.</title>
        <authorList>
            <person name="Goeker M."/>
        </authorList>
    </citation>
    <scope>NUCLEOTIDE SEQUENCE [LARGE SCALE GENOMIC DNA]</scope>
    <source>
        <strain evidence="2 3">DSM 21851</strain>
    </source>
</reference>
<dbReference type="PANTHER" id="PTHR43179:SF7">
    <property type="entry name" value="RHAMNOSYLTRANSFERASE WBBL"/>
    <property type="match status" value="1"/>
</dbReference>
<gene>
    <name evidence="2" type="ORF">LX87_02478</name>
</gene>
<dbReference type="OrthoDB" id="9771846at2"/>
<dbReference type="InterPro" id="IPR001173">
    <property type="entry name" value="Glyco_trans_2-like"/>
</dbReference>
<name>A0A327WXP3_LARAB</name>
<dbReference type="RefSeq" id="WP_111628556.1">
    <property type="nucleotide sequence ID" value="NZ_QLMC01000003.1"/>
</dbReference>
<proteinExistence type="predicted"/>
<comment type="caution">
    <text evidence="2">The sequence shown here is derived from an EMBL/GenBank/DDBJ whole genome shotgun (WGS) entry which is preliminary data.</text>
</comment>
<evidence type="ECO:0000313" key="2">
    <source>
        <dbReference type="EMBL" id="RAJ97576.1"/>
    </source>
</evidence>
<evidence type="ECO:0000259" key="1">
    <source>
        <dbReference type="Pfam" id="PF00535"/>
    </source>
</evidence>
<dbReference type="AlphaFoldDB" id="A0A327WXP3"/>
<keyword evidence="3" id="KW-1185">Reference proteome</keyword>
<dbReference type="GO" id="GO:0016740">
    <property type="term" value="F:transferase activity"/>
    <property type="evidence" value="ECO:0007669"/>
    <property type="project" value="UniProtKB-KW"/>
</dbReference>
<organism evidence="2 3">
    <name type="scientific">Larkinella arboricola</name>
    <dbReference type="NCBI Taxonomy" id="643671"/>
    <lineage>
        <taxon>Bacteria</taxon>
        <taxon>Pseudomonadati</taxon>
        <taxon>Bacteroidota</taxon>
        <taxon>Cytophagia</taxon>
        <taxon>Cytophagales</taxon>
        <taxon>Spirosomataceae</taxon>
        <taxon>Larkinella</taxon>
    </lineage>
</organism>
<sequence>MITRVIILNYNTADLTLQCVDYVLRQKDVFTHMVVVDNGSTREQFQRLKGKLPSFVKLIRLQENVGFSAGNNRGCRELEGLPDAAYYLFVNSDAFLTQSGTIRELRNELAKDSEAVAISPLIHTVSNPTPVRFQIQVRRIVAPGWLIVCQSPILRRLPLIKQHYLRFIYNDLVPYQEKVYRTESINGAVFMVKSEFLHRINLLDEGTFLYLEELILGEQIRRLHKTCLLHGGVLASHLHAGSSVNKRGKSSRKAFCFFVDSEAYLLSKYHKFSAFSLSIIRKVRLFEFALKSLLYSYK</sequence>
<feature type="domain" description="Glycosyltransferase 2-like" evidence="1">
    <location>
        <begin position="5"/>
        <end position="136"/>
    </location>
</feature>
<dbReference type="EMBL" id="QLMC01000003">
    <property type="protein sequence ID" value="RAJ97576.1"/>
    <property type="molecule type" value="Genomic_DNA"/>
</dbReference>